<dbReference type="Pfam" id="PF00535">
    <property type="entry name" value="Glycos_transf_2"/>
    <property type="match status" value="2"/>
</dbReference>
<keyword evidence="3" id="KW-1185">Reference proteome</keyword>
<dbReference type="Gene3D" id="3.90.550.10">
    <property type="entry name" value="Spore Coat Polysaccharide Biosynthesis Protein SpsA, Chain A"/>
    <property type="match status" value="2"/>
</dbReference>
<dbReference type="PANTHER" id="PTHR43179">
    <property type="entry name" value="RHAMNOSYLTRANSFERASE WBBL"/>
    <property type="match status" value="1"/>
</dbReference>
<evidence type="ECO:0000313" key="2">
    <source>
        <dbReference type="EMBL" id="MCV0325639.1"/>
    </source>
</evidence>
<sequence>MIELQLQPISGVTLGAVDSNGMVELNAFGDDPQCRLIAVDGNQVEGGWYELSFVVEAVGARMVDPVLYVNCGAGMTEAGRVPVHAAAHADGVSRTLVPLAGRLVELRFDPSIGPCTIRIGRFAMRRVGQAHVARTMFTEVLNSQRGRRAKLRFALDSLRSLFTTGRSGLGGFLRLRYSAIALHGAFDYDAWVALYGRLHAPEQGEIEAWDTQPTFSIVVPTYNTPEKWLRRCVQTVINQSYPHWELCVADDASPKPHVVAVLKELAAADPRIKFVVREQNGHISASSNDALKLATGDYIVLLDHDDELHPHALYEMAKAFRANPSWQMAFSDEDKIDEKGRRFDPYFKADWNYDLFLSHNCISHLGVYARGLVEKVGGFRLGYEGSQDWDLALRCIETLDDSQIGHVPHVLYHWRAIPGSTALGPGEKTYAHYAAMKSIQSHLDRIGRDAEVLDIPNFSGNYRVRNRLPTPAPRVSLIIPTRDRADLLRMAVTSILEKTDYPDYEIIIVNNQSVEPDALELLRTLQQDPRVSVIDYDAPFNYSAINNLGVSKATGGIVGLLNNDIEVISSDWLTEMASQAVRPEVGAVGAMLYFPNDSIQHAGVILGFNGVGVHAYADRPRGWVGMMLRARLLQNFSAVTAACLLVRKSVYERVGGLDTALQVAYNDLDFCLRVRGAGYRNLWTPYAELYHHESASRGSDMEGAKRERFDREVALVMSRWSSVIDADPAYNLNLAATGHTFDLAFPPRHGHIGPR</sequence>
<feature type="domain" description="Glycosyltransferase 2-like" evidence="1">
    <location>
        <begin position="216"/>
        <end position="376"/>
    </location>
</feature>
<protein>
    <submittedName>
        <fullName evidence="2">Glycosyltransferase family 2 protein</fullName>
    </submittedName>
</protein>
<dbReference type="RefSeq" id="WP_197611112.1">
    <property type="nucleotide sequence ID" value="NZ_JAHWBK010000009.1"/>
</dbReference>
<evidence type="ECO:0000313" key="3">
    <source>
        <dbReference type="Proteomes" id="UP001208054"/>
    </source>
</evidence>
<dbReference type="PANTHER" id="PTHR43179:SF7">
    <property type="entry name" value="RHAMNOSYLTRANSFERASE WBBL"/>
    <property type="match status" value="1"/>
</dbReference>
<gene>
    <name evidence="2" type="ORF">KYJ44_15005</name>
</gene>
<proteinExistence type="predicted"/>
<dbReference type="CDD" id="cd04186">
    <property type="entry name" value="GT_2_like_c"/>
    <property type="match status" value="1"/>
</dbReference>
<feature type="domain" description="Glycosyltransferase 2-like" evidence="1">
    <location>
        <begin position="476"/>
        <end position="618"/>
    </location>
</feature>
<dbReference type="SUPFAM" id="SSF53448">
    <property type="entry name" value="Nucleotide-diphospho-sugar transferases"/>
    <property type="match status" value="2"/>
</dbReference>
<accession>A0ABT2XIA0</accession>
<dbReference type="InterPro" id="IPR029044">
    <property type="entry name" value="Nucleotide-diphossugar_trans"/>
</dbReference>
<dbReference type="EMBL" id="JAHWBK010000009">
    <property type="protein sequence ID" value="MCV0325639.1"/>
    <property type="molecule type" value="Genomic_DNA"/>
</dbReference>
<name>A0ABT2XIA0_9GAMM</name>
<evidence type="ECO:0000259" key="1">
    <source>
        <dbReference type="Pfam" id="PF00535"/>
    </source>
</evidence>
<reference evidence="2 3" key="1">
    <citation type="submission" date="2021-07" db="EMBL/GenBank/DDBJ databases">
        <title>Clinical implication of Pseudomonas aeruginosa: further insight on the antimicrobial resistance.</title>
        <authorList>
            <person name="Macori G."/>
            <person name="Fanning S."/>
            <person name="Alqahtani A."/>
        </authorList>
    </citation>
    <scope>NUCLEOTIDE SEQUENCE [LARGE SCALE GENOMIC DNA]</scope>
    <source>
        <strain evidence="2 3">CFS3442</strain>
    </source>
</reference>
<dbReference type="CDD" id="cd04184">
    <property type="entry name" value="GT2_RfbC_Mx_like"/>
    <property type="match status" value="1"/>
</dbReference>
<dbReference type="InterPro" id="IPR001173">
    <property type="entry name" value="Glyco_trans_2-like"/>
</dbReference>
<organism evidence="2 3">
    <name type="scientific">Stenotrophomonas riyadhensis</name>
    <dbReference type="NCBI Taxonomy" id="2859893"/>
    <lineage>
        <taxon>Bacteria</taxon>
        <taxon>Pseudomonadati</taxon>
        <taxon>Pseudomonadota</taxon>
        <taxon>Gammaproteobacteria</taxon>
        <taxon>Lysobacterales</taxon>
        <taxon>Lysobacteraceae</taxon>
        <taxon>Stenotrophomonas</taxon>
    </lineage>
</organism>
<comment type="caution">
    <text evidence="2">The sequence shown here is derived from an EMBL/GenBank/DDBJ whole genome shotgun (WGS) entry which is preliminary data.</text>
</comment>
<dbReference type="Proteomes" id="UP001208054">
    <property type="component" value="Unassembled WGS sequence"/>
</dbReference>